<keyword evidence="6 15" id="KW-0547">Nucleotide-binding</keyword>
<dbReference type="GO" id="GO:0006279">
    <property type="term" value="P:premeiotic DNA replication"/>
    <property type="evidence" value="ECO:0007669"/>
    <property type="project" value="UniProtKB-ARBA"/>
</dbReference>
<dbReference type="FunFam" id="3.40.50.300:FF:000241">
    <property type="entry name" value="DNA helicase"/>
    <property type="match status" value="1"/>
</dbReference>
<evidence type="ECO:0000256" key="6">
    <source>
        <dbReference type="ARBA" id="ARBA00022741"/>
    </source>
</evidence>
<dbReference type="PANTHER" id="PTHR31084">
    <property type="entry name" value="ALPHA-L-FUCOSIDASE 2"/>
    <property type="match status" value="1"/>
</dbReference>
<dbReference type="InterPro" id="IPR012341">
    <property type="entry name" value="6hp_glycosidase-like_sf"/>
</dbReference>
<dbReference type="GO" id="GO:0031261">
    <property type="term" value="C:DNA replication preinitiation complex"/>
    <property type="evidence" value="ECO:0007669"/>
    <property type="project" value="UniProtKB-ARBA"/>
</dbReference>
<dbReference type="Pfam" id="PF21933">
    <property type="entry name" value="MCM5_C"/>
    <property type="match status" value="1"/>
</dbReference>
<evidence type="ECO:0000256" key="1">
    <source>
        <dbReference type="ARBA" id="ARBA00004123"/>
    </source>
</evidence>
<dbReference type="GO" id="GO:0005975">
    <property type="term" value="P:carbohydrate metabolic process"/>
    <property type="evidence" value="ECO:0007669"/>
    <property type="project" value="InterPro"/>
</dbReference>
<dbReference type="Proteomes" id="UP000265663">
    <property type="component" value="Unassembled WGS sequence"/>
</dbReference>
<feature type="domain" description="MCM C-terminal AAA(+) ATPase" evidence="17">
    <location>
        <begin position="1950"/>
        <end position="2156"/>
    </location>
</feature>
<dbReference type="PRINTS" id="PR01657">
    <property type="entry name" value="MCMFAMILY"/>
</dbReference>
<dbReference type="Gene3D" id="3.40.50.300">
    <property type="entry name" value="P-loop containing nucleotide triphosphate hydrolases"/>
    <property type="match status" value="1"/>
</dbReference>
<dbReference type="GO" id="GO:0005524">
    <property type="term" value="F:ATP binding"/>
    <property type="evidence" value="ECO:0007669"/>
    <property type="project" value="UniProtKB-KW"/>
</dbReference>
<sequence length="2920" mass="325444">MTSYGLMVKTDQTPIRLETIDPNFESKFYSSVKIYLVTGDRASLRAALNQIRLVLALCGVVECSYRRLIFSSTCDIARQVQIPEAKYNRMFSELIQNRRRRWSRSHVHPRHIEQAFEICAIEAQGECGVSPADKQRSINRARAWTDALPIGNGRLGAMVFGIPIQERIALNEETIWSGGQQDRIGQNSPQTVSEVRDLLAQGHAGDAEKLANIGMMGTPQSCRNYQPLGDMDIFFDGTTGYNNASYERWLDVDTALTGVRFQVNGTLYEREMFVSAPDDVLVHHLKATGSGKLSFQIRVHRPEDGGNEASDHEWNANGLAYMTGGTGGIDPIVFTTALGVQSDGHVKNLGPFIVVENATEATALFAAATSYRHNDTRSAVDSNIQKARQYTYHELRQRHIADYTPLYNASVLDLSGSDIKASSLPTNARINATRGGAKDPALTALSYNYGRYLLIASSRAGNLPSNLQGIWNKEFAPQWGSKYTVNINLQMNYWPAEVTSLSSLHAPLFDLLELMRKDGTSTARKMYNASGWVTHHNTDLWGDTAPVDRWLPATYWTLSSGWLVTHILEHYWYTGDKSFLASKLDTVSEAIAFYLDVLQPYSINGTQYLVTNPSVSPENSYLDADGNTYHFDIAPTCDIEILNELFTNYLNAVATLPNSTVSSGFLTRIRDTQAKLPPYRYSKRHPGTLQEWMQDYEQAELGHRHVSHLYALYPGTQILPPGAPGYDAKLFNAAAGTLEGRLSHGGAGTGWSRAWTINWYARLQNATAVAANVYQFFNSSVYNNLMDVNEGVFQIDGNLGFVWLLPVLPKEWNTGSVNGLAARGGFVFDLAWANGAITKMKMESRVGGTVVLKYKGGAGNSTSMRLDTKSGDVQNFNLTLQKLRLHSSICMRLHLLQGWGYYSHIIPYTYMTPARGSFEIQSEAAGVWHKLQQGPISASTVWLGVVVLEARYNSLINKNEQLFKMVTSHMNDQKPKTGIKVLIVGGGFGGLALAIECHRQGHTPIIFEAYPVHKNLGDTLMFGPNGGRIIHRWDNGSIASAMKKISLDVADKGFNVRKYDTGEIIVNQKSHYKPDSPMFNGHRGELHAILLEYAQRLGVEIHLGQRVEKYWEEEERAGVELQDGRRVDGDVVVACDGVRSKARKYVLGYEYPLKSSGYSTYRTWFSSEDMMADRETRQFVEKGDTSNGWIGSFCLVMLPFRREEGVFADRGNLGPDVHFLFWTLKGGKNCCWVLTHRTDGSTSEPSSTPGYLTDVSKALEGWDPLVWKIVSKTPEEKLSDWKLLYCDPLPSWVSGYASPAPGRHGRVCWMDSGVRCREACGRSGLRGNQEGFSFAGTPLVMIYSIRPKDSFYQRLLIHSTQHFLPSYYQLFVRHNSLCLHFSQPMDYQVGYTCSQNIRVNTQARSKQRDCRPIHTRVSSKENTSGSNHNRFPIRMLLCEFKCLIDWKVPIGKRGDQCVGVSHLGPYSIFSAWEGAEIWYDDVRKLVCVGGSKWTAGYGDDAGYFWSAEACIAYGACCTNDEDLHHDCLAARILTGQGMPYMCSWTNTGEATSASQSARYLEAISDSHCNFRHPASWIQKRDGNMMGFGREALDQSRMQNGTHGPSVATRLLSRVAPNDGCPSVQTPFSISLFGSQTGDGPQDDQAPSHRHRQLVDFIMEFTLDNIFVYRYCNCLDNLDQIRENVLLKQYYCDIDVAHLISYNPDLASDLVKSPAEIIPIFESALKACTQRIVYPSQKTIQLPEHQLLLHSNASELSIRDLTANHVSRLVRIPGIVISTSTLSSKATALAIRCRNCQDEKMLPVAGGFAGISLPRTCTRPRAPGETGDKCPLDPYYVMHERCQFIDQQVLKLQEAPDQVPVGELPRHIPISADRYLTNRVVPGTRCSVMGVFSIYQQKGSKRAGNAAVAIRNPYIRAVGIHADVDHGTKGNAVFTEEEEQEFLEMSRRPDIYQVFARCIAPSIYGNEDIKKAIACLLMGGAKKILPDGMKLRGDINVLLLGDPGTAKSQLLKFVEKVSPIAIYTSGKGSSAAGLTASVQRDHNTREFFLEGGAMVLADGGVVCIDEFDKMRDEDRVAIHEAMEQQTISIAKAGITTILNSRTSVLAAANPIFGRYDDMKTPGENIDFQTTILSRFDMIFIVRDEHDRGRDERIAKHVMGIAMGGRGVEETVQAEIPIEKMKRYITYCRQKCAPRLSPEAAEKLSSHFVSIRRQVHASEINANQRSSIPITVRQLEAIIRITESLAKLSLSPIADESHVDEAIRLFLASTMDAVNQGEGQSSKELMDEVNKVEDELRRRLAIGSQVSLNTLKHEFVDRKMYSEQSLARALHVMNARETIRWRFGNSVVYRDLHLITYSYPIRNCNTKAQSCPRLLQPVTPPRPSPTATVTLDRARDRLGQYRRCQQFLTPEVEIIPTPLTPSATPQKAITTISATVDGSGPSPPGGGPTSRGYVIQARPKPGRKPAKTEPESKRKAQNREAQRNFRQRKLQKEDEFRVANNRLEILLKEKHNELLISQDETQQLLNKNQQLWQENQLMQEEIRRLRAKCGEDAQVPGQDPTLQHEATQYPMPTHYDIRHDTPNHASFDEINVGTPQTTDAACNRCRPEHCACLAEMTNDLNFDNNASVPMEGVHVPGSLHDAHGQPEDEGQHGHEEYETDFTASFRKPTSRTQDPPSFTSITEDTKVIDCGFCQGQKEICICVALQAKVENEPTPLAGIPQNSANQKTQPKLDAMTGPGSCGDCQSNPRQRAWCQRVAQLRSEATPPISRRNSSRSSSLDVMEPKVSTAFDMQAGSSSPVGSGRTVGCNEAFKLLDGRVSTDPNSMDWRQLKPVPRPPFGTQDRGNTFTMQPGMYSAMELDASSILTTLQHARHPLRPRASDGSHRALIVEAEELRQASFSPSTEANDHDMPDSGTHYRNGM</sequence>
<evidence type="ECO:0000256" key="13">
    <source>
        <dbReference type="ARBA" id="ARBA00023242"/>
    </source>
</evidence>
<dbReference type="InterPro" id="IPR012340">
    <property type="entry name" value="NA-bd_OB-fold"/>
</dbReference>
<dbReference type="PROSITE" id="PS00036">
    <property type="entry name" value="BZIP_BASIC"/>
    <property type="match status" value="1"/>
</dbReference>
<feature type="region of interest" description="Disordered" evidence="16">
    <location>
        <begin position="2714"/>
        <end position="2741"/>
    </location>
</feature>
<dbReference type="CDD" id="cd17756">
    <property type="entry name" value="MCM5"/>
    <property type="match status" value="1"/>
</dbReference>
<evidence type="ECO:0000256" key="11">
    <source>
        <dbReference type="ARBA" id="ARBA00023002"/>
    </source>
</evidence>
<dbReference type="GO" id="GO:0006270">
    <property type="term" value="P:DNA replication initiation"/>
    <property type="evidence" value="ECO:0007669"/>
    <property type="project" value="InterPro"/>
</dbReference>
<dbReference type="Gene3D" id="3.30.1640.10">
    <property type="entry name" value="mini-chromosome maintenance (MCM) complex, chain A, domain 1"/>
    <property type="match status" value="1"/>
</dbReference>
<dbReference type="EMBL" id="KE747814">
    <property type="protein sequence ID" value="RMZ68052.1"/>
    <property type="molecule type" value="Genomic_DNA"/>
</dbReference>
<evidence type="ECO:0000256" key="14">
    <source>
        <dbReference type="ARBA" id="ARBA00023306"/>
    </source>
</evidence>
<accession>A0A3M7M0U0</accession>
<dbReference type="InterPro" id="IPR054125">
    <property type="entry name" value="MCM5_C"/>
</dbReference>
<keyword evidence="19" id="KW-1185">Reference proteome</keyword>
<dbReference type="SUPFAM" id="SSF51905">
    <property type="entry name" value="FAD/NAD(P)-binding domain"/>
    <property type="match status" value="1"/>
</dbReference>
<dbReference type="GO" id="GO:0016491">
    <property type="term" value="F:oxidoreductase activity"/>
    <property type="evidence" value="ECO:0007669"/>
    <property type="project" value="UniProtKB-KW"/>
</dbReference>
<evidence type="ECO:0000259" key="17">
    <source>
        <dbReference type="PROSITE" id="PS50051"/>
    </source>
</evidence>
<keyword evidence="4" id="KW-0285">Flavoprotein</keyword>
<dbReference type="GO" id="GO:0043596">
    <property type="term" value="C:nuclear replication fork"/>
    <property type="evidence" value="ECO:0007669"/>
    <property type="project" value="UniProtKB-ARBA"/>
</dbReference>
<dbReference type="SMART" id="SM00350">
    <property type="entry name" value="MCM"/>
    <property type="match status" value="1"/>
</dbReference>
<keyword evidence="8" id="KW-0347">Helicase</keyword>
<dbReference type="InterPro" id="IPR031327">
    <property type="entry name" value="MCM"/>
</dbReference>
<keyword evidence="14" id="KW-0131">Cell cycle</keyword>
<dbReference type="InterPro" id="IPR027417">
    <property type="entry name" value="P-loop_NTPase"/>
</dbReference>
<dbReference type="Pfam" id="PF14498">
    <property type="entry name" value="Glyco_hyd_65N_2"/>
    <property type="match status" value="1"/>
</dbReference>
<evidence type="ECO:0000256" key="3">
    <source>
        <dbReference type="ARBA" id="ARBA00012551"/>
    </source>
</evidence>
<dbReference type="InterPro" id="IPR036188">
    <property type="entry name" value="FAD/NAD-bd_sf"/>
</dbReference>
<dbReference type="Gene3D" id="1.50.10.10">
    <property type="match status" value="1"/>
</dbReference>
<feature type="region of interest" description="Disordered" evidence="16">
    <location>
        <begin position="2432"/>
        <end position="2491"/>
    </location>
</feature>
<evidence type="ECO:0000256" key="7">
    <source>
        <dbReference type="ARBA" id="ARBA00022801"/>
    </source>
</evidence>
<dbReference type="GO" id="GO:0003688">
    <property type="term" value="F:DNA replication origin binding"/>
    <property type="evidence" value="ECO:0007669"/>
    <property type="project" value="InterPro"/>
</dbReference>
<keyword evidence="12 15" id="KW-0238">DNA-binding</keyword>
<dbReference type="OrthoDB" id="2848340at2759"/>
<keyword evidence="9" id="KW-0274">FAD</keyword>
<dbReference type="InterPro" id="IPR041562">
    <property type="entry name" value="MCM_lid"/>
</dbReference>
<dbReference type="SUPFAM" id="SSF54373">
    <property type="entry name" value="FAD-linked reductases, C-terminal domain"/>
    <property type="match status" value="1"/>
</dbReference>
<dbReference type="GO" id="GO:0071949">
    <property type="term" value="F:FAD binding"/>
    <property type="evidence" value="ECO:0007669"/>
    <property type="project" value="InterPro"/>
</dbReference>
<feature type="compositionally biased region" description="Basic and acidic residues" evidence="16">
    <location>
        <begin position="2464"/>
        <end position="2481"/>
    </location>
</feature>
<dbReference type="InterPro" id="IPR004827">
    <property type="entry name" value="bZIP"/>
</dbReference>
<keyword evidence="11" id="KW-0560">Oxidoreductase</keyword>
<feature type="region of interest" description="Disordered" evidence="16">
    <location>
        <begin position="2821"/>
        <end position="2842"/>
    </location>
</feature>
<dbReference type="Gene3D" id="2.20.28.10">
    <property type="match status" value="1"/>
</dbReference>
<dbReference type="GO" id="GO:0042555">
    <property type="term" value="C:MCM complex"/>
    <property type="evidence" value="ECO:0007669"/>
    <property type="project" value="InterPro"/>
</dbReference>
<evidence type="ECO:0000256" key="5">
    <source>
        <dbReference type="ARBA" id="ARBA00022705"/>
    </source>
</evidence>
<feature type="compositionally biased region" description="Polar residues" evidence="16">
    <location>
        <begin position="2718"/>
        <end position="2727"/>
    </location>
</feature>
<dbReference type="InterPro" id="IPR008928">
    <property type="entry name" value="6-hairpin_glycosidase_sf"/>
</dbReference>
<feature type="region of interest" description="Disordered" evidence="16">
    <location>
        <begin position="2896"/>
        <end position="2920"/>
    </location>
</feature>
<dbReference type="Gene3D" id="1.20.5.170">
    <property type="match status" value="1"/>
</dbReference>
<reference evidence="18 19" key="1">
    <citation type="journal article" date="2014" name="PLoS ONE">
        <title>De novo Genome Assembly of the Fungal Plant Pathogen Pyrenophora semeniperda.</title>
        <authorList>
            <person name="Soliai M.M."/>
            <person name="Meyer S.E."/>
            <person name="Udall J.A."/>
            <person name="Elzinga D.E."/>
            <person name="Hermansen R.A."/>
            <person name="Bodily P.M."/>
            <person name="Hart A.A."/>
            <person name="Coleman C.E."/>
        </authorList>
    </citation>
    <scope>NUCLEOTIDE SEQUENCE [LARGE SCALE GENOMIC DNA]</scope>
    <source>
        <strain evidence="18 19">CCB06</strain>
        <tissue evidence="18">Mycelium</tissue>
    </source>
</reference>
<dbReference type="GO" id="GO:0005656">
    <property type="term" value="C:nuclear pre-replicative complex"/>
    <property type="evidence" value="ECO:0007669"/>
    <property type="project" value="UniProtKB-ARBA"/>
</dbReference>
<dbReference type="Pfam" id="PF01494">
    <property type="entry name" value="FAD_binding_3"/>
    <property type="match status" value="1"/>
</dbReference>
<dbReference type="Gene3D" id="3.50.50.60">
    <property type="entry name" value="FAD/NAD(P)-binding domain"/>
    <property type="match status" value="1"/>
</dbReference>
<dbReference type="SUPFAM" id="SSF50249">
    <property type="entry name" value="Nucleic acid-binding proteins"/>
    <property type="match status" value="1"/>
</dbReference>
<dbReference type="CDD" id="cd14688">
    <property type="entry name" value="bZIP_YAP"/>
    <property type="match status" value="1"/>
</dbReference>
<dbReference type="SUPFAM" id="SSF52540">
    <property type="entry name" value="P-loop containing nucleoside triphosphate hydrolases"/>
    <property type="match status" value="1"/>
</dbReference>
<dbReference type="PRINTS" id="PR01661">
    <property type="entry name" value="MCMPROTEIN5"/>
</dbReference>
<dbReference type="InterPro" id="IPR001208">
    <property type="entry name" value="MCM_dom"/>
</dbReference>
<keyword evidence="5" id="KW-0235">DNA replication</keyword>
<dbReference type="InterPro" id="IPR054363">
    <property type="entry name" value="GH95_cat"/>
</dbReference>
<dbReference type="InterPro" id="IPR002938">
    <property type="entry name" value="FAD-bd"/>
</dbReference>
<dbReference type="Pfam" id="PF14551">
    <property type="entry name" value="MCM_N"/>
    <property type="match status" value="1"/>
</dbReference>
<dbReference type="PROSITE" id="PS00847">
    <property type="entry name" value="MCM_1"/>
    <property type="match status" value="1"/>
</dbReference>
<keyword evidence="7" id="KW-0378">Hydrolase</keyword>
<dbReference type="PROSITE" id="PS50051">
    <property type="entry name" value="MCM_2"/>
    <property type="match status" value="1"/>
</dbReference>
<dbReference type="SUPFAM" id="SSF48208">
    <property type="entry name" value="Six-hairpin glycosidases"/>
    <property type="match status" value="1"/>
</dbReference>
<evidence type="ECO:0000256" key="15">
    <source>
        <dbReference type="RuleBase" id="RU004070"/>
    </source>
</evidence>
<dbReference type="GO" id="GO:0003700">
    <property type="term" value="F:DNA-binding transcription factor activity"/>
    <property type="evidence" value="ECO:0007669"/>
    <property type="project" value="InterPro"/>
</dbReference>
<dbReference type="Gene3D" id="2.40.50.140">
    <property type="entry name" value="Nucleic acid-binding proteins"/>
    <property type="match status" value="1"/>
</dbReference>
<dbReference type="PANTHER" id="PTHR31084:SF0">
    <property type="entry name" value="ALPHA-L-FUCOSIDASE 2"/>
    <property type="match status" value="1"/>
</dbReference>
<name>A0A3M7M0U0_9PLEO</name>
<evidence type="ECO:0000256" key="4">
    <source>
        <dbReference type="ARBA" id="ARBA00022630"/>
    </source>
</evidence>
<dbReference type="Pfam" id="PF17207">
    <property type="entry name" value="MCM_OB"/>
    <property type="match status" value="1"/>
</dbReference>
<dbReference type="InterPro" id="IPR033762">
    <property type="entry name" value="MCM_OB"/>
</dbReference>
<comment type="similarity">
    <text evidence="2 15">Belongs to the MCM family.</text>
</comment>
<evidence type="ECO:0000256" key="16">
    <source>
        <dbReference type="SAM" id="MobiDB-lite"/>
    </source>
</evidence>
<evidence type="ECO:0000256" key="10">
    <source>
        <dbReference type="ARBA" id="ARBA00022840"/>
    </source>
</evidence>
<dbReference type="Pfam" id="PF22124">
    <property type="entry name" value="Glyco_hydro_95_cat"/>
    <property type="match status" value="1"/>
</dbReference>
<keyword evidence="13" id="KW-0539">Nucleus</keyword>
<organism evidence="18 19">
    <name type="scientific">Pyrenophora seminiperda CCB06</name>
    <dbReference type="NCBI Taxonomy" id="1302712"/>
    <lineage>
        <taxon>Eukaryota</taxon>
        <taxon>Fungi</taxon>
        <taxon>Dikarya</taxon>
        <taxon>Ascomycota</taxon>
        <taxon>Pezizomycotina</taxon>
        <taxon>Dothideomycetes</taxon>
        <taxon>Pleosporomycetidae</taxon>
        <taxon>Pleosporales</taxon>
        <taxon>Pleosporineae</taxon>
        <taxon>Pleosporaceae</taxon>
        <taxon>Pyrenophora</taxon>
    </lineage>
</organism>
<dbReference type="GO" id="GO:0003678">
    <property type="term" value="F:DNA helicase activity"/>
    <property type="evidence" value="ECO:0007669"/>
    <property type="project" value="UniProtKB-EC"/>
</dbReference>
<evidence type="ECO:0000256" key="8">
    <source>
        <dbReference type="ARBA" id="ARBA00022806"/>
    </source>
</evidence>
<protein>
    <recommendedName>
        <fullName evidence="3">DNA helicase</fullName>
        <ecNumber evidence="3">3.6.4.12</ecNumber>
    </recommendedName>
</protein>
<dbReference type="InterPro" id="IPR018525">
    <property type="entry name" value="MCM_CS"/>
</dbReference>
<dbReference type="EC" id="3.6.4.12" evidence="3"/>
<dbReference type="InterPro" id="IPR008048">
    <property type="entry name" value="MCM5"/>
</dbReference>
<dbReference type="Pfam" id="PF00493">
    <property type="entry name" value="MCM"/>
    <property type="match status" value="1"/>
</dbReference>
<evidence type="ECO:0000313" key="18">
    <source>
        <dbReference type="EMBL" id="RMZ68052.1"/>
    </source>
</evidence>
<comment type="subcellular location">
    <subcellularLocation>
        <location evidence="1">Nucleus</location>
    </subcellularLocation>
</comment>
<proteinExistence type="inferred from homology"/>
<dbReference type="Pfam" id="PF17855">
    <property type="entry name" value="MCM_lid"/>
    <property type="match status" value="1"/>
</dbReference>
<dbReference type="InterPro" id="IPR027925">
    <property type="entry name" value="MCM_N"/>
</dbReference>
<keyword evidence="10 15" id="KW-0067">ATP-binding</keyword>
<evidence type="ECO:0000256" key="12">
    <source>
        <dbReference type="ARBA" id="ARBA00023125"/>
    </source>
</evidence>
<gene>
    <name evidence="18" type="ORF">GMOD_00004211</name>
</gene>
<evidence type="ECO:0000313" key="19">
    <source>
        <dbReference type="Proteomes" id="UP000265663"/>
    </source>
</evidence>
<evidence type="ECO:0000256" key="2">
    <source>
        <dbReference type="ARBA" id="ARBA00008010"/>
    </source>
</evidence>
<evidence type="ECO:0000256" key="9">
    <source>
        <dbReference type="ARBA" id="ARBA00022827"/>
    </source>
</evidence>
<dbReference type="InterPro" id="IPR027414">
    <property type="entry name" value="GH95_N_dom"/>
</dbReference>
<dbReference type="GO" id="GO:0004560">
    <property type="term" value="F:alpha-L-fucosidase activity"/>
    <property type="evidence" value="ECO:0007669"/>
    <property type="project" value="TreeGrafter"/>
</dbReference>